<evidence type="ECO:0000313" key="2">
    <source>
        <dbReference type="Proteomes" id="UP001317870"/>
    </source>
</evidence>
<proteinExistence type="predicted"/>
<dbReference type="EMBL" id="AP026978">
    <property type="protein sequence ID" value="BDT97318.1"/>
    <property type="molecule type" value="Genomic_DNA"/>
</dbReference>
<gene>
    <name evidence="1" type="ORF">IFM12276_03470</name>
</gene>
<protein>
    <submittedName>
        <fullName evidence="1">Uncharacterized protein</fullName>
    </submittedName>
</protein>
<keyword evidence="2" id="KW-1185">Reference proteome</keyword>
<sequence length="59" mass="6673">MPKWAETLFDSIVSRYAAEGLDESSLRRLRNELKANGLEPEFSDAVISVADRRKQDPHG</sequence>
<reference evidence="1 2" key="1">
    <citation type="submission" date="2022-11" db="EMBL/GenBank/DDBJ databases">
        <title>Genome Sequencing of Nocardia sp. ON39_IFM12276 and assembly.</title>
        <authorList>
            <person name="Shimojima M."/>
            <person name="Toyokawa M."/>
            <person name="Uesaka K."/>
        </authorList>
    </citation>
    <scope>NUCLEOTIDE SEQUENCE [LARGE SCALE GENOMIC DNA]</scope>
    <source>
        <strain evidence="1 2">IFM 12276</strain>
    </source>
</reference>
<evidence type="ECO:0000313" key="1">
    <source>
        <dbReference type="EMBL" id="BDT97318.1"/>
    </source>
</evidence>
<name>A0ABN6TWM6_9NOCA</name>
<dbReference type="Proteomes" id="UP001317870">
    <property type="component" value="Chromosome"/>
</dbReference>
<accession>A0ABN6TWM6</accession>
<organism evidence="1 2">
    <name type="scientific">Nocardia sputorum</name>
    <dbReference type="NCBI Taxonomy" id="2984338"/>
    <lineage>
        <taxon>Bacteria</taxon>
        <taxon>Bacillati</taxon>
        <taxon>Actinomycetota</taxon>
        <taxon>Actinomycetes</taxon>
        <taxon>Mycobacteriales</taxon>
        <taxon>Nocardiaceae</taxon>
        <taxon>Nocardia</taxon>
    </lineage>
</organism>